<proteinExistence type="predicted"/>
<reference evidence="1 2" key="1">
    <citation type="submission" date="2024-05" db="EMBL/GenBank/DDBJ databases">
        <title>Haplotype-resolved chromosome-level genome assembly of Huyou (Citrus changshanensis).</title>
        <authorList>
            <person name="Miao C."/>
            <person name="Chen W."/>
            <person name="Wu Y."/>
            <person name="Wang L."/>
            <person name="Zhao S."/>
            <person name="Grierson D."/>
            <person name="Xu C."/>
            <person name="Chen K."/>
        </authorList>
    </citation>
    <scope>NUCLEOTIDE SEQUENCE [LARGE SCALE GENOMIC DNA]</scope>
    <source>
        <strain evidence="1">01-14</strain>
        <tissue evidence="1">Leaf</tissue>
    </source>
</reference>
<accession>A0AAP0QBE5</accession>
<evidence type="ECO:0000313" key="1">
    <source>
        <dbReference type="EMBL" id="KAK9181446.1"/>
    </source>
</evidence>
<comment type="caution">
    <text evidence="1">The sequence shown here is derived from an EMBL/GenBank/DDBJ whole genome shotgun (WGS) entry which is preliminary data.</text>
</comment>
<name>A0AAP0QBE5_9ROSI</name>
<sequence>MFPWQTEQQTLLTNKDLLEAFEQLRVKGYSWARFMVTLDEDFLPSFSSMVQPSETTTEVVPNLNENETLADKCTQQLNNDVEIGNEEKENCSKAFLDEFEYDYKADGSDLGGFDPDGSDLDDAFRDEGNNCDDLEDYESGDDSRDELYDDIFEEQACNRYEKSAGGFEFSSVGYEIVLRP</sequence>
<dbReference type="AlphaFoldDB" id="A0AAP0QBE5"/>
<dbReference type="EMBL" id="JBCGBO010000024">
    <property type="protein sequence ID" value="KAK9181446.1"/>
    <property type="molecule type" value="Genomic_DNA"/>
</dbReference>
<gene>
    <name evidence="1" type="ORF">WN944_024583</name>
</gene>
<evidence type="ECO:0000313" key="2">
    <source>
        <dbReference type="Proteomes" id="UP001428341"/>
    </source>
</evidence>
<organism evidence="1 2">
    <name type="scientific">Citrus x changshan-huyou</name>
    <dbReference type="NCBI Taxonomy" id="2935761"/>
    <lineage>
        <taxon>Eukaryota</taxon>
        <taxon>Viridiplantae</taxon>
        <taxon>Streptophyta</taxon>
        <taxon>Embryophyta</taxon>
        <taxon>Tracheophyta</taxon>
        <taxon>Spermatophyta</taxon>
        <taxon>Magnoliopsida</taxon>
        <taxon>eudicotyledons</taxon>
        <taxon>Gunneridae</taxon>
        <taxon>Pentapetalae</taxon>
        <taxon>rosids</taxon>
        <taxon>malvids</taxon>
        <taxon>Sapindales</taxon>
        <taxon>Rutaceae</taxon>
        <taxon>Aurantioideae</taxon>
        <taxon>Citrus</taxon>
    </lineage>
</organism>
<protein>
    <submittedName>
        <fullName evidence="1">Uncharacterized protein</fullName>
    </submittedName>
</protein>
<keyword evidence="2" id="KW-1185">Reference proteome</keyword>
<dbReference type="Proteomes" id="UP001428341">
    <property type="component" value="Unassembled WGS sequence"/>
</dbReference>